<dbReference type="SUPFAM" id="SSF52540">
    <property type="entry name" value="P-loop containing nucleoside triphosphate hydrolases"/>
    <property type="match status" value="1"/>
</dbReference>
<reference evidence="3 4" key="1">
    <citation type="submission" date="2018-02" db="EMBL/GenBank/DDBJ databases">
        <title>Draft genome sequence of bacterial isolates from marine environment.</title>
        <authorList>
            <person name="Singh S.K."/>
            <person name="Hill R."/>
            <person name="Major S."/>
            <person name="Cai H."/>
            <person name="Li Y."/>
        </authorList>
    </citation>
    <scope>NUCLEOTIDE SEQUENCE [LARGE SCALE GENOMIC DNA]</scope>
    <source>
        <strain evidence="3 4">IMET F</strain>
    </source>
</reference>
<dbReference type="RefSeq" id="WP_104792769.1">
    <property type="nucleotide sequence ID" value="NZ_PTPZ01000001.1"/>
</dbReference>
<evidence type="ECO:0000313" key="3">
    <source>
        <dbReference type="EMBL" id="PPZ92984.1"/>
    </source>
</evidence>
<dbReference type="InterPro" id="IPR025420">
    <property type="entry name" value="DUF4143"/>
</dbReference>
<accession>A0A2S7I8T3</accession>
<comment type="caution">
    <text evidence="3">The sequence shown here is derived from an EMBL/GenBank/DDBJ whole genome shotgun (WGS) entry which is preliminary data.</text>
</comment>
<dbReference type="Gene3D" id="3.40.50.300">
    <property type="entry name" value="P-loop containing nucleotide triphosphate hydrolases"/>
    <property type="match status" value="1"/>
</dbReference>
<feature type="domain" description="DUF4143" evidence="2">
    <location>
        <begin position="220"/>
        <end position="385"/>
    </location>
</feature>
<evidence type="ECO:0000259" key="1">
    <source>
        <dbReference type="Pfam" id="PF13173"/>
    </source>
</evidence>
<gene>
    <name evidence="3" type="ORF">C3729_00170</name>
</gene>
<protein>
    <submittedName>
        <fullName evidence="3">AAA family ATPase</fullName>
    </submittedName>
</protein>
<organism evidence="3 4">
    <name type="scientific">Cloacibacterium normanense</name>
    <dbReference type="NCBI Taxonomy" id="237258"/>
    <lineage>
        <taxon>Bacteria</taxon>
        <taxon>Pseudomonadati</taxon>
        <taxon>Bacteroidota</taxon>
        <taxon>Flavobacteriia</taxon>
        <taxon>Flavobacteriales</taxon>
        <taxon>Weeksellaceae</taxon>
    </lineage>
</organism>
<dbReference type="InterPro" id="IPR041682">
    <property type="entry name" value="AAA_14"/>
</dbReference>
<sequence>MNFKRHIFDELVQWKMSSNAKPLILRGARQVGKTTLVRSFGESYTHFIELNLEKSEDASLVERSNSVQELVNFLALKNEISPKDFPHTLLFIDEIQESEKAISFLRYFHEDLPELNVIAAGSLLEHTLKKTKNYPVGRINYLYLFPLNFQEYLEAQGKKNLLERFRNVPVDDIAHELLMKEFHTYCIIGGMPEIVANYVAHKDLLALPQIYESIWNTYKDDVIKYADSKSEENVMKHIVNTAASFVDQRIKFQNFGHSNYKSREVSKAFNNLDAAKVIQVIYPCTNVEPQILPDYKKSPRLQFLDTGILNFDLNIQADLLLMKDLSEAYKGAIIPHIINQEVLSLNTTDYKKTYFWVRDKTQSSAEVDLLIAHGKFLIPIEIKSGKTGSLKSLHQFVNQAPHQFAVRMYGGKFKIEETVTPEGKPYLLMNLPYYLGTYLKQYINYFITKYNVE</sequence>
<dbReference type="CDD" id="cd00009">
    <property type="entry name" value="AAA"/>
    <property type="match status" value="1"/>
</dbReference>
<dbReference type="PANTHER" id="PTHR33295:SF7">
    <property type="entry name" value="ATPASE"/>
    <property type="match status" value="1"/>
</dbReference>
<dbReference type="Pfam" id="PF13635">
    <property type="entry name" value="DUF4143"/>
    <property type="match status" value="1"/>
</dbReference>
<dbReference type="PANTHER" id="PTHR33295">
    <property type="entry name" value="ATPASE"/>
    <property type="match status" value="1"/>
</dbReference>
<proteinExistence type="predicted"/>
<evidence type="ECO:0000259" key="2">
    <source>
        <dbReference type="Pfam" id="PF13635"/>
    </source>
</evidence>
<evidence type="ECO:0000313" key="4">
    <source>
        <dbReference type="Proteomes" id="UP000238565"/>
    </source>
</evidence>
<name>A0A2S7I8T3_9FLAO</name>
<dbReference type="EMBL" id="PTPZ01000001">
    <property type="protein sequence ID" value="PPZ92984.1"/>
    <property type="molecule type" value="Genomic_DNA"/>
</dbReference>
<dbReference type="InterPro" id="IPR027417">
    <property type="entry name" value="P-loop_NTPase"/>
</dbReference>
<dbReference type="Proteomes" id="UP000238565">
    <property type="component" value="Unassembled WGS sequence"/>
</dbReference>
<feature type="domain" description="AAA" evidence="1">
    <location>
        <begin position="20"/>
        <end position="153"/>
    </location>
</feature>
<dbReference type="AlphaFoldDB" id="A0A2S7I8T3"/>
<dbReference type="Pfam" id="PF13173">
    <property type="entry name" value="AAA_14"/>
    <property type="match status" value="1"/>
</dbReference>